<keyword evidence="2" id="KW-1185">Reference proteome</keyword>
<sequence>MDPLTVFGDENNFDSDNIEISKKVPTSNNVVPDDAILCYEFKNTEDDNDILNNNSMVSVIHVDEMTDELNDSVELGQTDRNWKKQTIPNLKNKITNVLKRPLESNLLTQSINEKIMLKSYLTIQGTRF</sequence>
<dbReference type="EMBL" id="CAACVG010013890">
    <property type="protein sequence ID" value="VEN62478.1"/>
    <property type="molecule type" value="Genomic_DNA"/>
</dbReference>
<evidence type="ECO:0000313" key="2">
    <source>
        <dbReference type="Proteomes" id="UP000410492"/>
    </source>
</evidence>
<protein>
    <submittedName>
        <fullName evidence="1">Uncharacterized protein</fullName>
    </submittedName>
</protein>
<gene>
    <name evidence="1" type="ORF">CALMAC_LOCUS19579</name>
</gene>
<dbReference type="OrthoDB" id="10391375at2759"/>
<reference evidence="1 2" key="1">
    <citation type="submission" date="2019-01" db="EMBL/GenBank/DDBJ databases">
        <authorList>
            <person name="Sayadi A."/>
        </authorList>
    </citation>
    <scope>NUCLEOTIDE SEQUENCE [LARGE SCALE GENOMIC DNA]</scope>
</reference>
<proteinExistence type="predicted"/>
<organism evidence="1 2">
    <name type="scientific">Callosobruchus maculatus</name>
    <name type="common">Southern cowpea weevil</name>
    <name type="synonym">Pulse bruchid</name>
    <dbReference type="NCBI Taxonomy" id="64391"/>
    <lineage>
        <taxon>Eukaryota</taxon>
        <taxon>Metazoa</taxon>
        <taxon>Ecdysozoa</taxon>
        <taxon>Arthropoda</taxon>
        <taxon>Hexapoda</taxon>
        <taxon>Insecta</taxon>
        <taxon>Pterygota</taxon>
        <taxon>Neoptera</taxon>
        <taxon>Endopterygota</taxon>
        <taxon>Coleoptera</taxon>
        <taxon>Polyphaga</taxon>
        <taxon>Cucujiformia</taxon>
        <taxon>Chrysomeloidea</taxon>
        <taxon>Chrysomelidae</taxon>
        <taxon>Bruchinae</taxon>
        <taxon>Bruchini</taxon>
        <taxon>Callosobruchus</taxon>
    </lineage>
</organism>
<dbReference type="AlphaFoldDB" id="A0A653DQJ1"/>
<accession>A0A653DQJ1</accession>
<evidence type="ECO:0000313" key="1">
    <source>
        <dbReference type="EMBL" id="VEN62478.1"/>
    </source>
</evidence>
<dbReference type="Proteomes" id="UP000410492">
    <property type="component" value="Unassembled WGS sequence"/>
</dbReference>
<name>A0A653DQJ1_CALMS</name>